<dbReference type="AlphaFoldDB" id="A0A838BNM7"/>
<reference evidence="1 2" key="1">
    <citation type="submission" date="2020-07" db="EMBL/GenBank/DDBJ databases">
        <title>Draft genome and description of Microvirga mediterraneensis Marseille-Q2068 sp. nov.</title>
        <authorList>
            <person name="Boxberger M."/>
        </authorList>
    </citation>
    <scope>NUCLEOTIDE SEQUENCE [LARGE SCALE GENOMIC DNA]</scope>
    <source>
        <strain evidence="1 2">Marseille-Q2068</strain>
    </source>
</reference>
<sequence length="91" mass="10901">MDSDAEHFQKVSRTDKFYSPDILPQLQSLLADLADIDFAYEKSLDFIRHSEADEDRKSEMIDRLWRLHRERRAPYVQELTVLRSRIEKTFA</sequence>
<accession>A0A838BNM7</accession>
<evidence type="ECO:0000313" key="1">
    <source>
        <dbReference type="EMBL" id="MBA1156951.1"/>
    </source>
</evidence>
<organism evidence="1 2">
    <name type="scientific">Microvirga mediterraneensis</name>
    <dbReference type="NCBI Taxonomy" id="2754695"/>
    <lineage>
        <taxon>Bacteria</taxon>
        <taxon>Pseudomonadati</taxon>
        <taxon>Pseudomonadota</taxon>
        <taxon>Alphaproteobacteria</taxon>
        <taxon>Hyphomicrobiales</taxon>
        <taxon>Methylobacteriaceae</taxon>
        <taxon>Microvirga</taxon>
    </lineage>
</organism>
<keyword evidence="2" id="KW-1185">Reference proteome</keyword>
<dbReference type="Proteomes" id="UP000572984">
    <property type="component" value="Unassembled WGS sequence"/>
</dbReference>
<comment type="caution">
    <text evidence="1">The sequence shown here is derived from an EMBL/GenBank/DDBJ whole genome shotgun (WGS) entry which is preliminary data.</text>
</comment>
<dbReference type="EMBL" id="JACDXJ010000001">
    <property type="protein sequence ID" value="MBA1156951.1"/>
    <property type="molecule type" value="Genomic_DNA"/>
</dbReference>
<gene>
    <name evidence="1" type="ORF">H0S73_12525</name>
</gene>
<evidence type="ECO:0000313" key="2">
    <source>
        <dbReference type="Proteomes" id="UP000572984"/>
    </source>
</evidence>
<dbReference type="RefSeq" id="WP_181052472.1">
    <property type="nucleotide sequence ID" value="NZ_JACDXJ010000001.1"/>
</dbReference>
<proteinExistence type="predicted"/>
<protein>
    <submittedName>
        <fullName evidence="1">Uncharacterized protein</fullName>
    </submittedName>
</protein>
<name>A0A838BNM7_9HYPH</name>